<dbReference type="AlphaFoldDB" id="A0A1I3LVD9"/>
<reference evidence="2" key="1">
    <citation type="submission" date="2016-10" db="EMBL/GenBank/DDBJ databases">
        <authorList>
            <person name="Varghese N."/>
            <person name="Submissions S."/>
        </authorList>
    </citation>
    <scope>NUCLEOTIDE SEQUENCE [LARGE SCALE GENOMIC DNA]</scope>
    <source>
        <strain evidence="2">XBD1002</strain>
    </source>
</reference>
<evidence type="ECO:0008006" key="3">
    <source>
        <dbReference type="Google" id="ProtNLM"/>
    </source>
</evidence>
<protein>
    <recommendedName>
        <fullName evidence="3">Ribbon-helix-helix protein, copG family</fullName>
    </recommendedName>
</protein>
<accession>A0A1I3LVD9</accession>
<sequence length="147" mass="17051">MGKNEDEKPGRLGSTASVRFKPHTEYLLDLKKDELGKSRSDTIRYIVDCYFDKEVQDPELIFASLNDTKQRVQELERRLNLIMVVLLEQTKRQIQMLPNRKAVPDDVAEIEFDRFLEAVEQEIKKSDRGSIESMVLDIYQRSAMGGN</sequence>
<proteinExistence type="predicted"/>
<dbReference type="EMBL" id="FORI01000007">
    <property type="protein sequence ID" value="SFI88657.1"/>
    <property type="molecule type" value="Genomic_DNA"/>
</dbReference>
<keyword evidence="2" id="KW-1185">Reference proteome</keyword>
<organism evidence="1 2">
    <name type="scientific">Treponema bryantii</name>
    <dbReference type="NCBI Taxonomy" id="163"/>
    <lineage>
        <taxon>Bacteria</taxon>
        <taxon>Pseudomonadati</taxon>
        <taxon>Spirochaetota</taxon>
        <taxon>Spirochaetia</taxon>
        <taxon>Spirochaetales</taxon>
        <taxon>Treponemataceae</taxon>
        <taxon>Treponema</taxon>
    </lineage>
</organism>
<evidence type="ECO:0000313" key="2">
    <source>
        <dbReference type="Proteomes" id="UP000182737"/>
    </source>
</evidence>
<dbReference type="RefSeq" id="WP_074932490.1">
    <property type="nucleotide sequence ID" value="NZ_FORI01000007.1"/>
</dbReference>
<dbReference type="OrthoDB" id="364764at2"/>
<evidence type="ECO:0000313" key="1">
    <source>
        <dbReference type="EMBL" id="SFI88657.1"/>
    </source>
</evidence>
<gene>
    <name evidence="1" type="ORF">SAMN04487775_107214</name>
</gene>
<name>A0A1I3LVD9_9SPIR</name>
<dbReference type="Proteomes" id="UP000182737">
    <property type="component" value="Unassembled WGS sequence"/>
</dbReference>